<sequence>MAQRRRKTHRIPPVWLLSLLPAALALPKLTSECPTGFKGRLESPGYTQCAIPADDTSGSHPSQWAPWTHKPLCVYGAAPKTQPSGCGDSHDGTIKASPPSRTKFCVYTNAHAGHGGMSLITTPEHAASSLHLLENPNLCLSSGNNLQNASTTPVYEVVDVPGKGKGVIATRRIRRFEAFMVERAALVTDNLFPSLVERYTGYSLLHEAVDRLADPDRVLSLASSNPHAGDAVENILRTNSFTGELDGAPHMTLFPLIARMNHACKPKFSRRTDTALGMDFQERQAQLHNTWGFKCTCAACTAPESSRAVSDQRRKDIKAKSEELTDSIDNADAPVAVRLSLEILDLLASEDLPSLFAEQYEILARIFHMIRYKKKAVKYAEMALKVLDIYGSLNEDDELQSLKALMESFDEPRLKSQGVETKME</sequence>
<reference evidence="3" key="2">
    <citation type="submission" date="2019-10" db="EMBL/GenBank/DDBJ databases">
        <authorList>
            <consortium name="NCBI Genome Project"/>
        </authorList>
    </citation>
    <scope>NUCLEOTIDE SEQUENCE</scope>
    <source>
        <strain evidence="3">NI907</strain>
    </source>
</reference>
<accession>A0A6P8BIJ7</accession>
<dbReference type="AlphaFoldDB" id="A0A6P8BIJ7"/>
<dbReference type="PANTHER" id="PTHR47332">
    <property type="entry name" value="SET DOMAIN-CONTAINING PROTEIN 5"/>
    <property type="match status" value="1"/>
</dbReference>
<dbReference type="KEGG" id="pgri:PgNI_00645"/>
<evidence type="ECO:0000313" key="3">
    <source>
        <dbReference type="RefSeq" id="XP_030986864.1"/>
    </source>
</evidence>
<dbReference type="SUPFAM" id="SSF82199">
    <property type="entry name" value="SET domain"/>
    <property type="match status" value="1"/>
</dbReference>
<keyword evidence="2" id="KW-1185">Reference proteome</keyword>
<dbReference type="RefSeq" id="XP_030986864.1">
    <property type="nucleotide sequence ID" value="XM_031120723.1"/>
</dbReference>
<dbReference type="InterPro" id="IPR053185">
    <property type="entry name" value="SET_domain_protein"/>
</dbReference>
<feature type="signal peptide" evidence="1">
    <location>
        <begin position="1"/>
        <end position="25"/>
    </location>
</feature>
<gene>
    <name evidence="3" type="ORF">PgNI_00645</name>
</gene>
<keyword evidence="1" id="KW-0732">Signal</keyword>
<evidence type="ECO:0000256" key="1">
    <source>
        <dbReference type="SAM" id="SignalP"/>
    </source>
</evidence>
<dbReference type="InterPro" id="IPR011990">
    <property type="entry name" value="TPR-like_helical_dom_sf"/>
</dbReference>
<dbReference type="Gene3D" id="1.25.40.10">
    <property type="entry name" value="Tetratricopeptide repeat domain"/>
    <property type="match status" value="1"/>
</dbReference>
<reference evidence="3" key="1">
    <citation type="journal article" date="2019" name="Mol. Biol. Evol.">
        <title>Blast fungal genomes show frequent chromosomal changes, gene gains and losses, and effector gene turnover.</title>
        <authorList>
            <person name="Gomez Luciano L.B."/>
            <person name="Jason Tsai I."/>
            <person name="Chuma I."/>
            <person name="Tosa Y."/>
            <person name="Chen Y.H."/>
            <person name="Li J.Y."/>
            <person name="Li M.Y."/>
            <person name="Jade Lu M.Y."/>
            <person name="Nakayashiki H."/>
            <person name="Li W.H."/>
        </authorList>
    </citation>
    <scope>NUCLEOTIDE SEQUENCE</scope>
    <source>
        <strain evidence="3">NI907</strain>
    </source>
</reference>
<name>A0A6P8BIJ7_PYRGI</name>
<evidence type="ECO:0000313" key="2">
    <source>
        <dbReference type="Proteomes" id="UP000515153"/>
    </source>
</evidence>
<feature type="chain" id="PRO_5027730311" description="SET domain-containing protein" evidence="1">
    <location>
        <begin position="26"/>
        <end position="424"/>
    </location>
</feature>
<dbReference type="Proteomes" id="UP000515153">
    <property type="component" value="Unplaced"/>
</dbReference>
<evidence type="ECO:0008006" key="4">
    <source>
        <dbReference type="Google" id="ProtNLM"/>
    </source>
</evidence>
<proteinExistence type="predicted"/>
<dbReference type="GeneID" id="41955637"/>
<dbReference type="PANTHER" id="PTHR47332:SF6">
    <property type="entry name" value="SET DOMAIN-CONTAINING PROTEIN"/>
    <property type="match status" value="1"/>
</dbReference>
<reference evidence="3" key="3">
    <citation type="submission" date="2025-08" db="UniProtKB">
        <authorList>
            <consortium name="RefSeq"/>
        </authorList>
    </citation>
    <scope>IDENTIFICATION</scope>
    <source>
        <strain evidence="3">NI907</strain>
    </source>
</reference>
<organism evidence="2 3">
    <name type="scientific">Pyricularia grisea</name>
    <name type="common">Crabgrass-specific blast fungus</name>
    <name type="synonym">Magnaporthe grisea</name>
    <dbReference type="NCBI Taxonomy" id="148305"/>
    <lineage>
        <taxon>Eukaryota</taxon>
        <taxon>Fungi</taxon>
        <taxon>Dikarya</taxon>
        <taxon>Ascomycota</taxon>
        <taxon>Pezizomycotina</taxon>
        <taxon>Sordariomycetes</taxon>
        <taxon>Sordariomycetidae</taxon>
        <taxon>Magnaporthales</taxon>
        <taxon>Pyriculariaceae</taxon>
        <taxon>Pyricularia</taxon>
    </lineage>
</organism>
<protein>
    <recommendedName>
        <fullName evidence="4">SET domain-containing protein</fullName>
    </recommendedName>
</protein>
<dbReference type="InterPro" id="IPR046341">
    <property type="entry name" value="SET_dom_sf"/>
</dbReference>